<dbReference type="EMBL" id="JAFHKP010000036">
    <property type="protein sequence ID" value="KAG5465307.1"/>
    <property type="molecule type" value="Genomic_DNA"/>
</dbReference>
<dbReference type="Proteomes" id="UP000674179">
    <property type="component" value="Chromosome 36"/>
</dbReference>
<evidence type="ECO:0000256" key="2">
    <source>
        <dbReference type="ARBA" id="ARBA00022777"/>
    </source>
</evidence>
<dbReference type="GeneID" id="94167313"/>
<reference evidence="3 4" key="1">
    <citation type="submission" date="2021-02" db="EMBL/GenBank/DDBJ databases">
        <title>Leishmania (Mundinia) enrietti genome sequencing and assembly.</title>
        <authorList>
            <person name="Almutairi H."/>
            <person name="Gatherer D."/>
        </authorList>
    </citation>
    <scope>NUCLEOTIDE SEQUENCE [LARGE SCALE GENOMIC DNA]</scope>
    <source>
        <strain evidence="3">CUR178</strain>
    </source>
</reference>
<evidence type="ECO:0000313" key="3">
    <source>
        <dbReference type="EMBL" id="KAG5465307.1"/>
    </source>
</evidence>
<name>A0A836KAR4_LEIEN</name>
<accession>A0A836KAR4</accession>
<dbReference type="RefSeq" id="XP_067687906.1">
    <property type="nucleotide sequence ID" value="XM_067831803.1"/>
</dbReference>
<dbReference type="KEGG" id="lenr:94167313"/>
<dbReference type="OrthoDB" id="203824at2759"/>
<proteinExistence type="predicted"/>
<comment type="caution">
    <text evidence="3">The sequence shown here is derived from an EMBL/GenBank/DDBJ whole genome shotgun (WGS) entry which is preliminary data.</text>
</comment>
<dbReference type="PANTHER" id="PTHR43435:SF4">
    <property type="entry name" value="FGGY CARBOHYDRATE KINASE DOMAIN-CONTAINING PROTEIN"/>
    <property type="match status" value="1"/>
</dbReference>
<sequence>MAEPLVIGLDYWADSARAALVRVRDGTELESAVLNFPRWANGEHCNPRLMQYHQHPLDFIDAAENVIVLKAADPAARYRVVGLAFDATASTPCMVDATCAPLALRSSFADNRTRCLFSGRIMSL</sequence>
<organism evidence="3 4">
    <name type="scientific">Leishmania enriettii</name>
    <dbReference type="NCBI Taxonomy" id="5663"/>
    <lineage>
        <taxon>Eukaryota</taxon>
        <taxon>Discoba</taxon>
        <taxon>Euglenozoa</taxon>
        <taxon>Kinetoplastea</taxon>
        <taxon>Metakinetoplastina</taxon>
        <taxon>Trypanosomatida</taxon>
        <taxon>Trypanosomatidae</taxon>
        <taxon>Leishmaniinae</taxon>
        <taxon>Leishmania</taxon>
    </lineage>
</organism>
<keyword evidence="4" id="KW-1185">Reference proteome</keyword>
<dbReference type="GO" id="GO:0019150">
    <property type="term" value="F:D-ribulokinase activity"/>
    <property type="evidence" value="ECO:0007669"/>
    <property type="project" value="TreeGrafter"/>
</dbReference>
<evidence type="ECO:0000313" key="4">
    <source>
        <dbReference type="Proteomes" id="UP000674179"/>
    </source>
</evidence>
<evidence type="ECO:0000256" key="1">
    <source>
        <dbReference type="ARBA" id="ARBA00022679"/>
    </source>
</evidence>
<protein>
    <submittedName>
        <fullName evidence="3">Uncharacterized protein</fullName>
    </submittedName>
</protein>
<keyword evidence="2" id="KW-0418">Kinase</keyword>
<keyword evidence="1" id="KW-0808">Transferase</keyword>
<dbReference type="AlphaFoldDB" id="A0A836KAR4"/>
<gene>
    <name evidence="3" type="ORF">CUR178_00006</name>
</gene>
<dbReference type="PANTHER" id="PTHR43435">
    <property type="entry name" value="RIBULOKINASE"/>
    <property type="match status" value="1"/>
</dbReference>
<dbReference type="GO" id="GO:0005737">
    <property type="term" value="C:cytoplasm"/>
    <property type="evidence" value="ECO:0007669"/>
    <property type="project" value="TreeGrafter"/>
</dbReference>
<dbReference type="Gene3D" id="3.30.420.40">
    <property type="match status" value="1"/>
</dbReference>
<dbReference type="GO" id="GO:0019321">
    <property type="term" value="P:pentose metabolic process"/>
    <property type="evidence" value="ECO:0007669"/>
    <property type="project" value="TreeGrafter"/>
</dbReference>